<accession>A0A0D0VFL7</accession>
<dbReference type="EMBL" id="KN847989">
    <property type="protein sequence ID" value="KIR45314.1"/>
    <property type="molecule type" value="Genomic_DNA"/>
</dbReference>
<name>A0A0D0VFL7_CRYGA</name>
<gene>
    <name evidence="2" type="ORF">I312_05353</name>
</gene>
<evidence type="ECO:0000256" key="1">
    <source>
        <dbReference type="SAM" id="Phobius"/>
    </source>
</evidence>
<reference evidence="2" key="1">
    <citation type="submission" date="2015-01" db="EMBL/GenBank/DDBJ databases">
        <title>The Genome Sequence of Cryptococcus gattii CA1280.</title>
        <authorList>
            <consortium name="The Broad Institute Genomics Platform"/>
            <person name="Cuomo C."/>
            <person name="Litvintseva A."/>
            <person name="Chen Y."/>
            <person name="Heitman J."/>
            <person name="Sun S."/>
            <person name="Springer D."/>
            <person name="Dromer F."/>
            <person name="Young S."/>
            <person name="Zeng Q."/>
            <person name="Gargeya S."/>
            <person name="Abouelleil A."/>
            <person name="Alvarado L."/>
            <person name="Chapman S.B."/>
            <person name="Gainer-Dewar J."/>
            <person name="Goldberg J."/>
            <person name="Griggs A."/>
            <person name="Gujja S."/>
            <person name="Hansen M."/>
            <person name="Howarth C."/>
            <person name="Imamovic A."/>
            <person name="Larimer J."/>
            <person name="Murphy C."/>
            <person name="Naylor J."/>
            <person name="Pearson M."/>
            <person name="Priest M."/>
            <person name="Roberts A."/>
            <person name="Saif S."/>
            <person name="Shea T."/>
            <person name="Sykes S."/>
            <person name="Wortman J."/>
            <person name="Nusbaum C."/>
            <person name="Birren B."/>
        </authorList>
    </citation>
    <scope>NUCLEOTIDE SEQUENCE [LARGE SCALE GENOMIC DNA]</scope>
    <source>
        <strain evidence="2">CA1280</strain>
    </source>
</reference>
<proteinExistence type="predicted"/>
<sequence>MSDFLTETALGISTDSNGFTCIEPSAWDTIISVSSSGDFICLEQWLVITICITVSLLICALFTFITLSIREIWLIRQSRRGKDNEEDEKKQLMEIADEVGFSHKKMEC</sequence>
<dbReference type="AlphaFoldDB" id="A0A0D0VFL7"/>
<keyword evidence="1" id="KW-1133">Transmembrane helix</keyword>
<dbReference type="OrthoDB" id="2569414at2759"/>
<keyword evidence="1" id="KW-0472">Membrane</keyword>
<protein>
    <submittedName>
        <fullName evidence="2">Unplaced genomic scaffold supercont1.17, whole genome shotgun sequence</fullName>
    </submittedName>
</protein>
<evidence type="ECO:0000313" key="2">
    <source>
        <dbReference type="EMBL" id="KIR45314.1"/>
    </source>
</evidence>
<keyword evidence="1" id="KW-0812">Transmembrane</keyword>
<feature type="transmembrane region" description="Helical" evidence="1">
    <location>
        <begin position="45"/>
        <end position="69"/>
    </location>
</feature>
<organism evidence="2">
    <name type="scientific">Cryptococcus bacillisporus CA1280</name>
    <dbReference type="NCBI Taxonomy" id="1296109"/>
    <lineage>
        <taxon>Eukaryota</taxon>
        <taxon>Fungi</taxon>
        <taxon>Dikarya</taxon>
        <taxon>Basidiomycota</taxon>
        <taxon>Agaricomycotina</taxon>
        <taxon>Tremellomycetes</taxon>
        <taxon>Tremellales</taxon>
        <taxon>Cryptococcaceae</taxon>
        <taxon>Cryptococcus</taxon>
        <taxon>Cryptococcus gattii species complex</taxon>
    </lineage>
</organism>
<dbReference type="HOGENOM" id="CLU_2196837_0_0_1"/>